<sequence>MSTKHRLATAVRRALPKQPSPAVLPARRHLHSQPQAEALRADAGAGAGAAAAVPRRRASTSASASSSPLAQHLNGVFAPLDFPPELAARILTHLSHKDAAQGHNARFSFVGRRVLDTYLLLFLHALPPALLGGADYARTAERALNTYVLGEHVAPRWGVPGALRWAPARTLALADAAPRDLRAVGLHKVAGTAVEAVVGGVFHQFGGAVAHRLFQTRVLPHILLPGQPMGLPDSLHAHAREVIAKMGGENGPLVL</sequence>
<accession>A0ACB8RYV5</accession>
<evidence type="ECO:0000313" key="2">
    <source>
        <dbReference type="Proteomes" id="UP000814033"/>
    </source>
</evidence>
<keyword evidence="2" id="KW-1185">Reference proteome</keyword>
<comment type="caution">
    <text evidence="1">The sequence shown here is derived from an EMBL/GenBank/DDBJ whole genome shotgun (WGS) entry which is preliminary data.</text>
</comment>
<reference evidence="1" key="2">
    <citation type="journal article" date="2022" name="New Phytol.">
        <title>Evolutionary transition to the ectomycorrhizal habit in the genomes of a hyperdiverse lineage of mushroom-forming fungi.</title>
        <authorList>
            <person name="Looney B."/>
            <person name="Miyauchi S."/>
            <person name="Morin E."/>
            <person name="Drula E."/>
            <person name="Courty P.E."/>
            <person name="Kohler A."/>
            <person name="Kuo A."/>
            <person name="LaButti K."/>
            <person name="Pangilinan J."/>
            <person name="Lipzen A."/>
            <person name="Riley R."/>
            <person name="Andreopoulos W."/>
            <person name="He G."/>
            <person name="Johnson J."/>
            <person name="Nolan M."/>
            <person name="Tritt A."/>
            <person name="Barry K.W."/>
            <person name="Grigoriev I.V."/>
            <person name="Nagy L.G."/>
            <person name="Hibbett D."/>
            <person name="Henrissat B."/>
            <person name="Matheny P.B."/>
            <person name="Labbe J."/>
            <person name="Martin F.M."/>
        </authorList>
    </citation>
    <scope>NUCLEOTIDE SEQUENCE</scope>
    <source>
        <strain evidence="1">FP105234-sp</strain>
    </source>
</reference>
<organism evidence="1 2">
    <name type="scientific">Auriscalpium vulgare</name>
    <dbReference type="NCBI Taxonomy" id="40419"/>
    <lineage>
        <taxon>Eukaryota</taxon>
        <taxon>Fungi</taxon>
        <taxon>Dikarya</taxon>
        <taxon>Basidiomycota</taxon>
        <taxon>Agaricomycotina</taxon>
        <taxon>Agaricomycetes</taxon>
        <taxon>Russulales</taxon>
        <taxon>Auriscalpiaceae</taxon>
        <taxon>Auriscalpium</taxon>
    </lineage>
</organism>
<reference evidence="1" key="1">
    <citation type="submission" date="2021-02" db="EMBL/GenBank/DDBJ databases">
        <authorList>
            <consortium name="DOE Joint Genome Institute"/>
            <person name="Ahrendt S."/>
            <person name="Looney B.P."/>
            <person name="Miyauchi S."/>
            <person name="Morin E."/>
            <person name="Drula E."/>
            <person name="Courty P.E."/>
            <person name="Chicoki N."/>
            <person name="Fauchery L."/>
            <person name="Kohler A."/>
            <person name="Kuo A."/>
            <person name="Labutti K."/>
            <person name="Pangilinan J."/>
            <person name="Lipzen A."/>
            <person name="Riley R."/>
            <person name="Andreopoulos W."/>
            <person name="He G."/>
            <person name="Johnson J."/>
            <person name="Barry K.W."/>
            <person name="Grigoriev I.V."/>
            <person name="Nagy L."/>
            <person name="Hibbett D."/>
            <person name="Henrissat B."/>
            <person name="Matheny P.B."/>
            <person name="Labbe J."/>
            <person name="Martin F."/>
        </authorList>
    </citation>
    <scope>NUCLEOTIDE SEQUENCE</scope>
    <source>
        <strain evidence="1">FP105234-sp</strain>
    </source>
</reference>
<name>A0ACB8RYV5_9AGAM</name>
<protein>
    <submittedName>
        <fullName evidence="1">Uncharacterized protein</fullName>
    </submittedName>
</protein>
<gene>
    <name evidence="1" type="ORF">FA95DRAFT_1005870</name>
</gene>
<proteinExistence type="predicted"/>
<evidence type="ECO:0000313" key="1">
    <source>
        <dbReference type="EMBL" id="KAI0048728.1"/>
    </source>
</evidence>
<dbReference type="EMBL" id="MU275882">
    <property type="protein sequence ID" value="KAI0048728.1"/>
    <property type="molecule type" value="Genomic_DNA"/>
</dbReference>
<dbReference type="Proteomes" id="UP000814033">
    <property type="component" value="Unassembled WGS sequence"/>
</dbReference>